<reference evidence="1" key="2">
    <citation type="journal article" date="2021" name="PeerJ">
        <title>Extensive microbial diversity within the chicken gut microbiome revealed by metagenomics and culture.</title>
        <authorList>
            <person name="Gilroy R."/>
            <person name="Ravi A."/>
            <person name="Getino M."/>
            <person name="Pursley I."/>
            <person name="Horton D.L."/>
            <person name="Alikhan N.F."/>
            <person name="Baker D."/>
            <person name="Gharbi K."/>
            <person name="Hall N."/>
            <person name="Watson M."/>
            <person name="Adriaenssens E.M."/>
            <person name="Foster-Nyarko E."/>
            <person name="Jarju S."/>
            <person name="Secka A."/>
            <person name="Antonio M."/>
            <person name="Oren A."/>
            <person name="Chaudhuri R.R."/>
            <person name="La Ragione R."/>
            <person name="Hildebrand F."/>
            <person name="Pallen M.J."/>
        </authorList>
    </citation>
    <scope>NUCLEOTIDE SEQUENCE</scope>
    <source>
        <strain evidence="1">CHK152-2871</strain>
    </source>
</reference>
<protein>
    <submittedName>
        <fullName evidence="1">Uncharacterized protein</fullName>
    </submittedName>
</protein>
<dbReference type="EMBL" id="DVJQ01000076">
    <property type="protein sequence ID" value="HIS75167.1"/>
    <property type="molecule type" value="Genomic_DNA"/>
</dbReference>
<dbReference type="Proteomes" id="UP000886865">
    <property type="component" value="Unassembled WGS sequence"/>
</dbReference>
<reference evidence="1" key="1">
    <citation type="submission" date="2020-10" db="EMBL/GenBank/DDBJ databases">
        <authorList>
            <person name="Gilroy R."/>
        </authorList>
    </citation>
    <scope>NUCLEOTIDE SEQUENCE</scope>
    <source>
        <strain evidence="1">CHK152-2871</strain>
    </source>
</reference>
<dbReference type="AlphaFoldDB" id="A0A9D1FK42"/>
<comment type="caution">
    <text evidence="1">The sequence shown here is derived from an EMBL/GenBank/DDBJ whole genome shotgun (WGS) entry which is preliminary data.</text>
</comment>
<gene>
    <name evidence="1" type="ORF">IAA86_09145</name>
</gene>
<evidence type="ECO:0000313" key="1">
    <source>
        <dbReference type="EMBL" id="HIS75167.1"/>
    </source>
</evidence>
<name>A0A9D1FK42_9BACT</name>
<organism evidence="1 2">
    <name type="scientific">Candidatus Galligastranaerophilus intestinavium</name>
    <dbReference type="NCBI Taxonomy" id="2840836"/>
    <lineage>
        <taxon>Bacteria</taxon>
        <taxon>Candidatus Galligastranaerophilus</taxon>
    </lineage>
</organism>
<evidence type="ECO:0000313" key="2">
    <source>
        <dbReference type="Proteomes" id="UP000886865"/>
    </source>
</evidence>
<proteinExistence type="predicted"/>
<sequence>MAIGAKDKIDALLVKKYQGLKVDNPVIQTSMVDPNRMLEAMNDFAAIHMNAINIQQQLKETCIKAISLNIQYRKSRNLKSRRKVAKAAN</sequence>
<accession>A0A9D1FK42</accession>